<comment type="catalytic activity">
    <reaction evidence="14">
        <text>N(6)-acetyl-L-lysyl-[protein] + H2O = L-lysyl-[protein] + acetate</text>
        <dbReference type="Rhea" id="RHEA:58108"/>
        <dbReference type="Rhea" id="RHEA-COMP:9752"/>
        <dbReference type="Rhea" id="RHEA-COMP:10731"/>
        <dbReference type="ChEBI" id="CHEBI:15377"/>
        <dbReference type="ChEBI" id="CHEBI:29969"/>
        <dbReference type="ChEBI" id="CHEBI:30089"/>
        <dbReference type="ChEBI" id="CHEBI:61930"/>
    </reaction>
    <physiologicalReaction direction="left-to-right" evidence="14">
        <dbReference type="Rhea" id="RHEA:58109"/>
    </physiologicalReaction>
</comment>
<dbReference type="Pfam" id="PF00850">
    <property type="entry name" value="Hist_deacetyl"/>
    <property type="match status" value="1"/>
</dbReference>
<comment type="cofactor">
    <cofactor evidence="1">
        <name>a divalent metal cation</name>
        <dbReference type="ChEBI" id="CHEBI:60240"/>
    </cofactor>
</comment>
<dbReference type="Proteomes" id="UP000030665">
    <property type="component" value="Unassembled WGS sequence"/>
</dbReference>
<dbReference type="GO" id="GO:0046872">
    <property type="term" value="F:metal ion binding"/>
    <property type="evidence" value="ECO:0007669"/>
    <property type="project" value="UniProtKB-KW"/>
</dbReference>
<evidence type="ECO:0000256" key="5">
    <source>
        <dbReference type="ARBA" id="ARBA00022454"/>
    </source>
</evidence>
<keyword evidence="7" id="KW-0678">Repressor</keyword>
<evidence type="ECO:0000256" key="16">
    <source>
        <dbReference type="ARBA" id="ARBA00049416"/>
    </source>
</evidence>
<comment type="catalytic activity">
    <reaction evidence="16">
        <text>N(6)-acetyl-L-lysyl-[histone] + H2O = L-lysyl-[histone] + acetate</text>
        <dbReference type="Rhea" id="RHEA:58196"/>
        <dbReference type="Rhea" id="RHEA-COMP:9845"/>
        <dbReference type="Rhea" id="RHEA-COMP:11338"/>
        <dbReference type="ChEBI" id="CHEBI:15377"/>
        <dbReference type="ChEBI" id="CHEBI:29969"/>
        <dbReference type="ChEBI" id="CHEBI:30089"/>
        <dbReference type="ChEBI" id="CHEBI:61930"/>
        <dbReference type="EC" id="3.5.1.98"/>
    </reaction>
    <physiologicalReaction direction="left-to-right" evidence="16">
        <dbReference type="Rhea" id="RHEA:58197"/>
    </physiologicalReaction>
</comment>
<dbReference type="PRINTS" id="PR01271">
    <property type="entry name" value="HISDACETLASE"/>
</dbReference>
<evidence type="ECO:0000259" key="21">
    <source>
        <dbReference type="Pfam" id="PF00850"/>
    </source>
</evidence>
<dbReference type="EMBL" id="HG806951">
    <property type="protein sequence ID" value="CDW60204.1"/>
    <property type="molecule type" value="Genomic_DNA"/>
</dbReference>
<evidence type="ECO:0000256" key="8">
    <source>
        <dbReference type="ARBA" id="ARBA00022723"/>
    </source>
</evidence>
<evidence type="ECO:0000256" key="2">
    <source>
        <dbReference type="ARBA" id="ARBA00004123"/>
    </source>
</evidence>
<evidence type="ECO:0000256" key="20">
    <source>
        <dbReference type="PIRSR" id="PIRSR037913-3"/>
    </source>
</evidence>
<evidence type="ECO:0000256" key="4">
    <source>
        <dbReference type="ARBA" id="ARBA00004496"/>
    </source>
</evidence>
<feature type="binding site" evidence="19">
    <location>
        <position position="103"/>
    </location>
    <ligand>
        <name>substrate</name>
    </ligand>
</feature>
<feature type="binding site" evidence="20">
    <location>
        <position position="180"/>
    </location>
    <ligand>
        <name>a divalent metal cation</name>
        <dbReference type="ChEBI" id="CHEBI:60240"/>
    </ligand>
</feature>
<keyword evidence="5" id="KW-0158">Chromosome</keyword>
<dbReference type="InterPro" id="IPR037138">
    <property type="entry name" value="His_deacetylse_dom_sf"/>
</dbReference>
<evidence type="ECO:0000256" key="1">
    <source>
        <dbReference type="ARBA" id="ARBA00001968"/>
    </source>
</evidence>
<keyword evidence="10 17" id="KW-0156">Chromatin regulator</keyword>
<dbReference type="InterPro" id="IPR023696">
    <property type="entry name" value="Ureohydrolase_dom_sf"/>
</dbReference>
<protein>
    <recommendedName>
        <fullName evidence="17">Histone deacetylase</fullName>
        <ecNumber evidence="17">3.5.1.98</ecNumber>
    </recommendedName>
</protein>
<evidence type="ECO:0000313" key="23">
    <source>
        <dbReference type="Proteomes" id="UP000030665"/>
    </source>
</evidence>
<keyword evidence="12 17" id="KW-0804">Transcription</keyword>
<dbReference type="Gene3D" id="3.40.800.20">
    <property type="entry name" value="Histone deacetylase domain"/>
    <property type="match status" value="1"/>
</dbReference>
<accession>A0A077ZKC7</accession>
<evidence type="ECO:0000256" key="7">
    <source>
        <dbReference type="ARBA" id="ARBA00022491"/>
    </source>
</evidence>
<evidence type="ECO:0000256" key="14">
    <source>
        <dbReference type="ARBA" id="ARBA00049136"/>
    </source>
</evidence>
<feature type="binding site" evidence="19">
    <location>
        <position position="153"/>
    </location>
    <ligand>
        <name>substrate</name>
    </ligand>
</feature>
<comment type="catalytic activity">
    <reaction evidence="15">
        <text>N(6)-(2E)-butenoyl-L-lysyl-[protein] + H2O = (2E)-2-butenoate + L-lysyl-[protein]</text>
        <dbReference type="Rhea" id="RHEA:69172"/>
        <dbReference type="Rhea" id="RHEA-COMP:9752"/>
        <dbReference type="Rhea" id="RHEA-COMP:13707"/>
        <dbReference type="ChEBI" id="CHEBI:15377"/>
        <dbReference type="ChEBI" id="CHEBI:29969"/>
        <dbReference type="ChEBI" id="CHEBI:35899"/>
        <dbReference type="ChEBI" id="CHEBI:137954"/>
    </reaction>
    <physiologicalReaction direction="left-to-right" evidence="15">
        <dbReference type="Rhea" id="RHEA:69173"/>
    </physiologicalReaction>
</comment>
<comment type="similarity">
    <text evidence="17">Belongs to the histone deacetylase family. HD Type 1 subfamily.</text>
</comment>
<dbReference type="SUPFAM" id="SSF52768">
    <property type="entry name" value="Arginase/deacetylase"/>
    <property type="match status" value="1"/>
</dbReference>
<keyword evidence="13 17" id="KW-0539">Nucleus</keyword>
<feature type="domain" description="Histone deacetylase" evidence="21">
    <location>
        <begin position="31"/>
        <end position="324"/>
    </location>
</feature>
<evidence type="ECO:0000256" key="6">
    <source>
        <dbReference type="ARBA" id="ARBA00022490"/>
    </source>
</evidence>
<dbReference type="InterPro" id="IPR023801">
    <property type="entry name" value="His_deacetylse_dom"/>
</dbReference>
<dbReference type="OrthoDB" id="73273at2759"/>
<evidence type="ECO:0000256" key="17">
    <source>
        <dbReference type="PIRNR" id="PIRNR037913"/>
    </source>
</evidence>
<evidence type="ECO:0000256" key="9">
    <source>
        <dbReference type="ARBA" id="ARBA00022801"/>
    </source>
</evidence>
<dbReference type="GO" id="GO:0005737">
    <property type="term" value="C:cytoplasm"/>
    <property type="evidence" value="ECO:0007669"/>
    <property type="project" value="UniProtKB-SubCell"/>
</dbReference>
<dbReference type="InterPro" id="IPR003084">
    <property type="entry name" value="HDAC_I/II"/>
</dbReference>
<sequence>MSSTNGLTRNDVALAYSPQLSELCDTVETLKKRTSMTFSLMQAYGLFGHVKVFKPTSASKEELAYFHSSDYVEFLHSSSEPNRNLELLEREGELEHGFGVGYDCPLFSSLYAYGTLVTGASIQCADLLNKGEVKVSINLCGGWHHARRSQAAGFCYFNDCVLSILKLRERYKRILYVDLDVHHGDGASVEEAFIASANVMTVSFHLLEPGFYPCSGDVTDFGVGRGKNYAVNVPLRRGLKDEQFIEILDQILPRLRTVFDPHAIVVQLGVDGLTGDPNQAFNLTPISYCVSLQRILALNMPCLLLGGGGYQPVNFAKCWAQLLSTAVGKSLVEDIPEHPFFPLYGPDFVLTIQGGSLPNANSAEYLRGIIYIIASRFPQLVDIFPSN</sequence>
<dbReference type="GO" id="GO:0160008">
    <property type="term" value="F:protein decrotonylase activity"/>
    <property type="evidence" value="ECO:0007669"/>
    <property type="project" value="RHEA"/>
</dbReference>
<keyword evidence="23" id="KW-1185">Reference proteome</keyword>
<dbReference type="PANTHER" id="PTHR10625">
    <property type="entry name" value="HISTONE DEACETYLASE HDAC1-RELATED"/>
    <property type="match status" value="1"/>
</dbReference>
<organism evidence="22 23">
    <name type="scientific">Trichuris trichiura</name>
    <name type="common">Whipworm</name>
    <name type="synonym">Trichocephalus trichiurus</name>
    <dbReference type="NCBI Taxonomy" id="36087"/>
    <lineage>
        <taxon>Eukaryota</taxon>
        <taxon>Metazoa</taxon>
        <taxon>Ecdysozoa</taxon>
        <taxon>Nematoda</taxon>
        <taxon>Enoplea</taxon>
        <taxon>Dorylaimia</taxon>
        <taxon>Trichinellida</taxon>
        <taxon>Trichuridae</taxon>
        <taxon>Trichuris</taxon>
    </lineage>
</organism>
<evidence type="ECO:0000256" key="11">
    <source>
        <dbReference type="ARBA" id="ARBA00023015"/>
    </source>
</evidence>
<dbReference type="PRINTS" id="PR01270">
    <property type="entry name" value="HDASUPER"/>
</dbReference>
<evidence type="ECO:0000313" key="22">
    <source>
        <dbReference type="EMBL" id="CDW60204.1"/>
    </source>
</evidence>
<evidence type="ECO:0000256" key="18">
    <source>
        <dbReference type="PIRSR" id="PIRSR037913-1"/>
    </source>
</evidence>
<dbReference type="GO" id="GO:0031507">
    <property type="term" value="P:heterochromatin formation"/>
    <property type="evidence" value="ECO:0007669"/>
    <property type="project" value="TreeGrafter"/>
</dbReference>
<keyword evidence="9 17" id="KW-0378">Hydrolase</keyword>
<comment type="subcellular location">
    <subcellularLocation>
        <location evidence="3">Chromosome</location>
    </subcellularLocation>
    <subcellularLocation>
        <location evidence="4">Cytoplasm</location>
    </subcellularLocation>
    <subcellularLocation>
        <location evidence="2 17">Nucleus</location>
    </subcellularLocation>
</comment>
<dbReference type="GO" id="GO:0141221">
    <property type="term" value="F:histone deacetylase activity, hydrolytic mechanism"/>
    <property type="evidence" value="ECO:0007669"/>
    <property type="project" value="UniProtKB-EC"/>
</dbReference>
<gene>
    <name evidence="22" type="ORF">TTRE_0000856801</name>
</gene>
<evidence type="ECO:0000256" key="3">
    <source>
        <dbReference type="ARBA" id="ARBA00004286"/>
    </source>
</evidence>
<dbReference type="GO" id="GO:0005694">
    <property type="term" value="C:chromosome"/>
    <property type="evidence" value="ECO:0007669"/>
    <property type="project" value="UniProtKB-SubCell"/>
</dbReference>
<keyword evidence="11 17" id="KW-0805">Transcription regulation</keyword>
<dbReference type="AlphaFoldDB" id="A0A077ZKC7"/>
<evidence type="ECO:0000256" key="19">
    <source>
        <dbReference type="PIRSR" id="PIRSR037913-2"/>
    </source>
</evidence>
<feature type="binding site" evidence="20">
    <location>
        <position position="271"/>
    </location>
    <ligand>
        <name>a divalent metal cation</name>
        <dbReference type="ChEBI" id="CHEBI:60240"/>
    </ligand>
</feature>
<keyword evidence="8 20" id="KW-0479">Metal-binding</keyword>
<proteinExistence type="inferred from homology"/>
<dbReference type="InterPro" id="IPR000286">
    <property type="entry name" value="HDACs"/>
</dbReference>
<feature type="active site" description="Proton acceptor" evidence="18">
    <location>
        <position position="145"/>
    </location>
</feature>
<reference evidence="22" key="1">
    <citation type="submission" date="2014-01" db="EMBL/GenBank/DDBJ databases">
        <authorList>
            <person name="Aslett M."/>
        </authorList>
    </citation>
    <scope>NUCLEOTIDE SEQUENCE</scope>
</reference>
<dbReference type="STRING" id="36087.A0A077ZKC7"/>
<dbReference type="GO" id="GO:0005634">
    <property type="term" value="C:nucleus"/>
    <property type="evidence" value="ECO:0007669"/>
    <property type="project" value="UniProtKB-SubCell"/>
</dbReference>
<feature type="binding site" evidence="19">
    <location>
        <position position="310"/>
    </location>
    <ligand>
        <name>substrate</name>
    </ligand>
</feature>
<name>A0A077ZKC7_TRITR</name>
<dbReference type="EC" id="3.5.1.98" evidence="17"/>
<evidence type="ECO:0000256" key="15">
    <source>
        <dbReference type="ARBA" id="ARBA00049193"/>
    </source>
</evidence>
<keyword evidence="6" id="KW-0963">Cytoplasm</keyword>
<dbReference type="PIRSF" id="PIRSF037913">
    <property type="entry name" value="His_deacetylse_1"/>
    <property type="match status" value="1"/>
</dbReference>
<evidence type="ECO:0000256" key="13">
    <source>
        <dbReference type="ARBA" id="ARBA00023242"/>
    </source>
</evidence>
<dbReference type="PANTHER" id="PTHR10625:SF14">
    <property type="entry name" value="HISTONE DEACETYLASE 8"/>
    <property type="match status" value="1"/>
</dbReference>
<evidence type="ECO:0000256" key="10">
    <source>
        <dbReference type="ARBA" id="ARBA00022853"/>
    </source>
</evidence>
<evidence type="ECO:0000256" key="12">
    <source>
        <dbReference type="ARBA" id="ARBA00023163"/>
    </source>
</evidence>
<reference evidence="22" key="2">
    <citation type="submission" date="2014-03" db="EMBL/GenBank/DDBJ databases">
        <title>The whipworm genome and dual-species transcriptomics of an intimate host-pathogen interaction.</title>
        <authorList>
            <person name="Foth B.J."/>
            <person name="Tsai I.J."/>
            <person name="Reid A.J."/>
            <person name="Bancroft A.J."/>
            <person name="Nichol S."/>
            <person name="Tracey A."/>
            <person name="Holroyd N."/>
            <person name="Cotton J.A."/>
            <person name="Stanley E.J."/>
            <person name="Zarowiecki M."/>
            <person name="Liu J.Z."/>
            <person name="Huckvale T."/>
            <person name="Cooper P.J."/>
            <person name="Grencis R.K."/>
            <person name="Berriman M."/>
        </authorList>
    </citation>
    <scope>NUCLEOTIDE SEQUENCE [LARGE SCALE GENOMIC DNA]</scope>
</reference>
<feature type="binding site" evidence="20">
    <location>
        <position position="182"/>
    </location>
    <ligand>
        <name>a divalent metal cation</name>
        <dbReference type="ChEBI" id="CHEBI:60240"/>
    </ligand>
</feature>